<name>A0A165CVC1_9BASI</name>
<dbReference type="AlphaFoldDB" id="A0A165CVC1"/>
<dbReference type="PANTHER" id="PTHR13710:SF154">
    <property type="entry name" value="RECQ HELICASE, PUTATIVE (AFU_ORTHOLOGUE AFUA_6G14720)-RELATED"/>
    <property type="match status" value="1"/>
</dbReference>
<dbReference type="SMART" id="SM00490">
    <property type="entry name" value="HELICc"/>
    <property type="match status" value="1"/>
</dbReference>
<comment type="similarity">
    <text evidence="1">Belongs to the helicase family. RecQ subfamily.</text>
</comment>
<gene>
    <name evidence="5" type="ORF">CALCODRAFT_404346</name>
</gene>
<dbReference type="GO" id="GO:0009378">
    <property type="term" value="F:four-way junction helicase activity"/>
    <property type="evidence" value="ECO:0007669"/>
    <property type="project" value="TreeGrafter"/>
</dbReference>
<dbReference type="EC" id="5.6.2.4" evidence="3"/>
<sequence length="104" mass="11478">IVYCLSKAQTELVMGHLIEDCGVPCVVFHAGLQFTERMSAFERWRTGDAPVIVCTTAFGEAIDVASVRFVIHIASPRCMIDKVQEDGRAGRDGRPALVYTVYSK</sequence>
<protein>
    <recommendedName>
        <fullName evidence="3">DNA 3'-5' helicase</fullName>
        <ecNumber evidence="3">5.6.2.4</ecNumber>
    </recommendedName>
</protein>
<dbReference type="Proteomes" id="UP000076842">
    <property type="component" value="Unassembled WGS sequence"/>
</dbReference>
<evidence type="ECO:0000313" key="5">
    <source>
        <dbReference type="EMBL" id="KZT51460.1"/>
    </source>
</evidence>
<feature type="domain" description="Helicase C-terminal" evidence="4">
    <location>
        <begin position="1"/>
        <end position="104"/>
    </location>
</feature>
<evidence type="ECO:0000313" key="6">
    <source>
        <dbReference type="Proteomes" id="UP000076842"/>
    </source>
</evidence>
<dbReference type="GO" id="GO:0005737">
    <property type="term" value="C:cytoplasm"/>
    <property type="evidence" value="ECO:0007669"/>
    <property type="project" value="TreeGrafter"/>
</dbReference>
<dbReference type="GO" id="GO:0005694">
    <property type="term" value="C:chromosome"/>
    <property type="evidence" value="ECO:0007669"/>
    <property type="project" value="TreeGrafter"/>
</dbReference>
<dbReference type="PANTHER" id="PTHR13710">
    <property type="entry name" value="DNA HELICASE RECQ FAMILY MEMBER"/>
    <property type="match status" value="1"/>
</dbReference>
<evidence type="ECO:0000256" key="2">
    <source>
        <dbReference type="ARBA" id="ARBA00034617"/>
    </source>
</evidence>
<dbReference type="SUPFAM" id="SSF52540">
    <property type="entry name" value="P-loop containing nucleoside triphosphate hydrolases"/>
    <property type="match status" value="1"/>
</dbReference>
<dbReference type="InterPro" id="IPR001650">
    <property type="entry name" value="Helicase_C-like"/>
</dbReference>
<feature type="non-terminal residue" evidence="5">
    <location>
        <position position="104"/>
    </location>
</feature>
<reference evidence="5 6" key="1">
    <citation type="journal article" date="2016" name="Mol. Biol. Evol.">
        <title>Comparative Genomics of Early-Diverging Mushroom-Forming Fungi Provides Insights into the Origins of Lignocellulose Decay Capabilities.</title>
        <authorList>
            <person name="Nagy L.G."/>
            <person name="Riley R."/>
            <person name="Tritt A."/>
            <person name="Adam C."/>
            <person name="Daum C."/>
            <person name="Floudas D."/>
            <person name="Sun H."/>
            <person name="Yadav J.S."/>
            <person name="Pangilinan J."/>
            <person name="Larsson K.H."/>
            <person name="Matsuura K."/>
            <person name="Barry K."/>
            <person name="Labutti K."/>
            <person name="Kuo R."/>
            <person name="Ohm R.A."/>
            <person name="Bhattacharya S.S."/>
            <person name="Shirouzu T."/>
            <person name="Yoshinaga Y."/>
            <person name="Martin F.M."/>
            <person name="Grigoriev I.V."/>
            <person name="Hibbett D.S."/>
        </authorList>
    </citation>
    <scope>NUCLEOTIDE SEQUENCE [LARGE SCALE GENOMIC DNA]</scope>
    <source>
        <strain evidence="5 6">HHB12733</strain>
    </source>
</reference>
<keyword evidence="5" id="KW-0378">Hydrolase</keyword>
<dbReference type="InParanoid" id="A0A165CVC1"/>
<dbReference type="STRING" id="1353952.A0A165CVC1"/>
<dbReference type="Gene3D" id="3.40.50.300">
    <property type="entry name" value="P-loop containing nucleotide triphosphate hydrolases"/>
    <property type="match status" value="1"/>
</dbReference>
<evidence type="ECO:0000259" key="4">
    <source>
        <dbReference type="PROSITE" id="PS51194"/>
    </source>
</evidence>
<evidence type="ECO:0000256" key="1">
    <source>
        <dbReference type="ARBA" id="ARBA00005446"/>
    </source>
</evidence>
<dbReference type="GO" id="GO:0043138">
    <property type="term" value="F:3'-5' DNA helicase activity"/>
    <property type="evidence" value="ECO:0007669"/>
    <property type="project" value="UniProtKB-EC"/>
</dbReference>
<dbReference type="OrthoDB" id="2608216at2759"/>
<evidence type="ECO:0000256" key="3">
    <source>
        <dbReference type="ARBA" id="ARBA00034808"/>
    </source>
</evidence>
<accession>A0A165CVC1</accession>
<comment type="catalytic activity">
    <reaction evidence="2">
        <text>Couples ATP hydrolysis with the unwinding of duplex DNA by translocating in the 3'-5' direction.</text>
        <dbReference type="EC" id="5.6.2.4"/>
    </reaction>
</comment>
<feature type="non-terminal residue" evidence="5">
    <location>
        <position position="1"/>
    </location>
</feature>
<dbReference type="EMBL" id="KV424106">
    <property type="protein sequence ID" value="KZT51460.1"/>
    <property type="molecule type" value="Genomic_DNA"/>
</dbReference>
<dbReference type="PROSITE" id="PS51194">
    <property type="entry name" value="HELICASE_CTER"/>
    <property type="match status" value="1"/>
</dbReference>
<keyword evidence="6" id="KW-1185">Reference proteome</keyword>
<dbReference type="GO" id="GO:0000724">
    <property type="term" value="P:double-strand break repair via homologous recombination"/>
    <property type="evidence" value="ECO:0007669"/>
    <property type="project" value="TreeGrafter"/>
</dbReference>
<dbReference type="GO" id="GO:0016787">
    <property type="term" value="F:hydrolase activity"/>
    <property type="evidence" value="ECO:0007669"/>
    <property type="project" value="UniProtKB-KW"/>
</dbReference>
<dbReference type="InterPro" id="IPR027417">
    <property type="entry name" value="P-loop_NTPase"/>
</dbReference>
<organism evidence="5 6">
    <name type="scientific">Calocera cornea HHB12733</name>
    <dbReference type="NCBI Taxonomy" id="1353952"/>
    <lineage>
        <taxon>Eukaryota</taxon>
        <taxon>Fungi</taxon>
        <taxon>Dikarya</taxon>
        <taxon>Basidiomycota</taxon>
        <taxon>Agaricomycotina</taxon>
        <taxon>Dacrymycetes</taxon>
        <taxon>Dacrymycetales</taxon>
        <taxon>Dacrymycetaceae</taxon>
        <taxon>Calocera</taxon>
    </lineage>
</organism>
<dbReference type="Pfam" id="PF00271">
    <property type="entry name" value="Helicase_C"/>
    <property type="match status" value="1"/>
</dbReference>
<proteinExistence type="inferred from homology"/>